<dbReference type="PANTHER" id="PTHR40051">
    <property type="entry name" value="IG HYPOTHETICAL 15966"/>
    <property type="match status" value="1"/>
</dbReference>
<reference evidence="2 4" key="2">
    <citation type="submission" date="2018-08" db="EMBL/GenBank/DDBJ databases">
        <title>Bacillus clarus sp. nov. strain PS00077A.</title>
        <authorList>
            <person name="Mendez Acevedo M."/>
            <person name="Carroll L."/>
            <person name="Mukherjee M."/>
            <person name="Wiedmann M."/>
            <person name="Kovac J."/>
        </authorList>
    </citation>
    <scope>NUCLEOTIDE SEQUENCE [LARGE SCALE GENOMIC DNA]</scope>
    <source>
        <strain evidence="2 4">PS00077A</strain>
    </source>
</reference>
<protein>
    <submittedName>
        <fullName evidence="1">YolD-like family protein</fullName>
    </submittedName>
</protein>
<dbReference type="EMBL" id="JMQC01000007">
    <property type="protein sequence ID" value="KFN04737.1"/>
    <property type="molecule type" value="Genomic_DNA"/>
</dbReference>
<accession>A0A090Z278</accession>
<dbReference type="Proteomes" id="UP000029389">
    <property type="component" value="Unassembled WGS sequence"/>
</dbReference>
<dbReference type="PATRIC" id="fig|1405.8.peg.132"/>
<dbReference type="AlphaFoldDB" id="A0A090Z278"/>
<reference evidence="1 3" key="1">
    <citation type="submission" date="2014-04" db="EMBL/GenBank/DDBJ databases">
        <authorList>
            <person name="Bishop-Lilly K.A."/>
            <person name="Broomall S.M."/>
            <person name="Chain P.S."/>
            <person name="Chertkov O."/>
            <person name="Coyne S.R."/>
            <person name="Daligault H.E."/>
            <person name="Davenport K.W."/>
            <person name="Erkkila T."/>
            <person name="Frey K.G."/>
            <person name="Gibbons H.S."/>
            <person name="Gu W."/>
            <person name="Jaissle J."/>
            <person name="Johnson S.L."/>
            <person name="Koroleva G.I."/>
            <person name="Ladner J.T."/>
            <person name="Lo C.-C."/>
            <person name="Minogue T.D."/>
            <person name="Munk C."/>
            <person name="Palacios G.F."/>
            <person name="Redden C.L."/>
            <person name="Rosenzweig C.N."/>
            <person name="Scholz M.B."/>
            <person name="Teshima H."/>
            <person name="Xu Y."/>
        </authorList>
    </citation>
    <scope>NUCLEOTIDE SEQUENCE [LARGE SCALE GENOMIC DNA]</scope>
    <source>
        <strain evidence="1 3">BHP</strain>
    </source>
</reference>
<name>A0A090Z278_9BACI</name>
<gene>
    <name evidence="2" type="ORF">D0U04_25885</name>
    <name evidence="1" type="ORF">DJ93_5961</name>
</gene>
<evidence type="ECO:0000313" key="4">
    <source>
        <dbReference type="Proteomes" id="UP000264294"/>
    </source>
</evidence>
<proteinExistence type="predicted"/>
<evidence type="ECO:0000313" key="2">
    <source>
        <dbReference type="EMBL" id="RFT63205.1"/>
    </source>
</evidence>
<sequence>MIDRGMMRWMPFSAIKEQFEGLNELYEKQNEVPMPILDEQKLNLINDIVCCAIAENKQVSISYQKQNKAYSEVGYIHYYDMICKELRIRNQHDNVQYIKINHVADIKYT</sequence>
<dbReference type="Proteomes" id="UP000264294">
    <property type="component" value="Unassembled WGS sequence"/>
</dbReference>
<keyword evidence="4" id="KW-1185">Reference proteome</keyword>
<evidence type="ECO:0000313" key="1">
    <source>
        <dbReference type="EMBL" id="KFN04737.1"/>
    </source>
</evidence>
<dbReference type="EMBL" id="QVOD01000052">
    <property type="protein sequence ID" value="RFT63205.1"/>
    <property type="molecule type" value="Genomic_DNA"/>
</dbReference>
<dbReference type="Pfam" id="PF08863">
    <property type="entry name" value="YolD"/>
    <property type="match status" value="1"/>
</dbReference>
<evidence type="ECO:0000313" key="3">
    <source>
        <dbReference type="Proteomes" id="UP000029389"/>
    </source>
</evidence>
<dbReference type="InterPro" id="IPR014962">
    <property type="entry name" value="YolD"/>
</dbReference>
<comment type="caution">
    <text evidence="1">The sequence shown here is derived from an EMBL/GenBank/DDBJ whole genome shotgun (WGS) entry which is preliminary data.</text>
</comment>
<dbReference type="RefSeq" id="WP_042978718.1">
    <property type="nucleotide sequence ID" value="NZ_JMQC01000007.1"/>
</dbReference>
<dbReference type="PANTHER" id="PTHR40051:SF1">
    <property type="entry name" value="YOLD-LIKE FAMILY PROTEIN"/>
    <property type="match status" value="1"/>
</dbReference>
<organism evidence="1 3">
    <name type="scientific">Bacillus clarus</name>
    <dbReference type="NCBI Taxonomy" id="2338372"/>
    <lineage>
        <taxon>Bacteria</taxon>
        <taxon>Bacillati</taxon>
        <taxon>Bacillota</taxon>
        <taxon>Bacilli</taxon>
        <taxon>Bacillales</taxon>
        <taxon>Bacillaceae</taxon>
        <taxon>Bacillus</taxon>
        <taxon>Bacillus cereus group</taxon>
    </lineage>
</organism>